<keyword evidence="9" id="KW-0325">Glycoprotein</keyword>
<dbReference type="InterPro" id="IPR013128">
    <property type="entry name" value="Peptidase_C1A"/>
</dbReference>
<dbReference type="InterPro" id="IPR000668">
    <property type="entry name" value="Peptidase_C1A_C"/>
</dbReference>
<keyword evidence="15" id="KW-0472">Membrane</keyword>
<evidence type="ECO:0000256" key="4">
    <source>
        <dbReference type="ARBA" id="ARBA00022729"/>
    </source>
</evidence>
<evidence type="ECO:0000256" key="14">
    <source>
        <dbReference type="ARBA" id="ARBA00072046"/>
    </source>
</evidence>
<name>A0A3B3T1V2_9TELE</name>
<dbReference type="PRINTS" id="PR00705">
    <property type="entry name" value="PAPAIN"/>
</dbReference>
<evidence type="ECO:0000256" key="12">
    <source>
        <dbReference type="ARBA" id="ARBA00053492"/>
    </source>
</evidence>
<dbReference type="EC" id="3.4.22.42" evidence="13"/>
<evidence type="ECO:0000256" key="13">
    <source>
        <dbReference type="ARBA" id="ARBA00066464"/>
    </source>
</evidence>
<evidence type="ECO:0000313" key="17">
    <source>
        <dbReference type="Ensembl" id="ENSPKIP00000036844.1"/>
    </source>
</evidence>
<dbReference type="GO" id="GO:0005764">
    <property type="term" value="C:lysosome"/>
    <property type="evidence" value="ECO:0007669"/>
    <property type="project" value="UniProtKB-SubCell"/>
</dbReference>
<dbReference type="GeneTree" id="ENSGT00940000159253"/>
<dbReference type="InterPro" id="IPR025661">
    <property type="entry name" value="Pept_asp_AS"/>
</dbReference>
<accession>A0A3B3T1V2</accession>
<evidence type="ECO:0000256" key="1">
    <source>
        <dbReference type="ARBA" id="ARBA00004371"/>
    </source>
</evidence>
<keyword evidence="10" id="KW-0458">Lysosome</keyword>
<organism evidence="17 18">
    <name type="scientific">Paramormyrops kingsleyae</name>
    <dbReference type="NCBI Taxonomy" id="1676925"/>
    <lineage>
        <taxon>Eukaryota</taxon>
        <taxon>Metazoa</taxon>
        <taxon>Chordata</taxon>
        <taxon>Craniata</taxon>
        <taxon>Vertebrata</taxon>
        <taxon>Euteleostomi</taxon>
        <taxon>Actinopterygii</taxon>
        <taxon>Neopterygii</taxon>
        <taxon>Teleostei</taxon>
        <taxon>Osteoglossocephala</taxon>
        <taxon>Osteoglossomorpha</taxon>
        <taxon>Osteoglossiformes</taxon>
        <taxon>Mormyridae</taxon>
        <taxon>Paramormyrops</taxon>
    </lineage>
</organism>
<evidence type="ECO:0000256" key="6">
    <source>
        <dbReference type="ARBA" id="ARBA00022807"/>
    </source>
</evidence>
<keyword evidence="5" id="KW-0378">Hydrolase</keyword>
<comment type="function">
    <text evidence="12">Proteolytic enzyme possibly involved in normal cellular protein degradation and turnover.</text>
</comment>
<dbReference type="InterPro" id="IPR000169">
    <property type="entry name" value="Pept_cys_AS"/>
</dbReference>
<proteinExistence type="inferred from homology"/>
<dbReference type="CDD" id="cd02248">
    <property type="entry name" value="Peptidase_C1A"/>
    <property type="match status" value="1"/>
</dbReference>
<dbReference type="Gene3D" id="3.90.70.10">
    <property type="entry name" value="Cysteine proteinases"/>
    <property type="match status" value="1"/>
</dbReference>
<sequence length="375" mass="41388">MRLQRHHMTAVDVRLVCVAPVRLGSDPMAGLGVVCLLTLIALTLLRGAVFASKEDVVFSGSSSIVSEATNAFDLFKKLFNWSNEPGTDDYYRRIINLEKSLLRHASLNNHSVASNSSSAKYGINQFSVLSPEEFRDRFLTTIPEKVPEYPAPEAARGPSIKLPKKFDWREKNVVTPVENQESCGGCWAFSVVGIIESVYALLGHPLRQLSVQQVIDCSYKNQGCNGGSTVRTLSWLKQTQEKLVSETEYPFKAETGVCRIFPPSEFGVSVKDFAAFDFSENEVAMMQKLLDWGPVAVTVDAVSWQDYLGGIIQHHCPSQQANHAVLITGYDTTAEVPYWIVRNSWGTSWGNQGYVYIKMGGNVCGVADSVAAVFV</sequence>
<dbReference type="SUPFAM" id="SSF54001">
    <property type="entry name" value="Cysteine proteinases"/>
    <property type="match status" value="1"/>
</dbReference>
<dbReference type="PANTHER" id="PTHR12411">
    <property type="entry name" value="CYSTEINE PROTEASE FAMILY C1-RELATED"/>
    <property type="match status" value="1"/>
</dbReference>
<keyword evidence="15" id="KW-1133">Transmembrane helix</keyword>
<dbReference type="InterPro" id="IPR039417">
    <property type="entry name" value="Peptidase_C1A_papain-like"/>
</dbReference>
<evidence type="ECO:0000256" key="10">
    <source>
        <dbReference type="ARBA" id="ARBA00023228"/>
    </source>
</evidence>
<keyword evidence="6" id="KW-0788">Thiol protease</keyword>
<dbReference type="OrthoDB" id="498368at2759"/>
<dbReference type="GO" id="GO:0008234">
    <property type="term" value="F:cysteine-type peptidase activity"/>
    <property type="evidence" value="ECO:0007669"/>
    <property type="project" value="UniProtKB-KW"/>
</dbReference>
<keyword evidence="18" id="KW-1185">Reference proteome</keyword>
<evidence type="ECO:0000256" key="9">
    <source>
        <dbReference type="ARBA" id="ARBA00023180"/>
    </source>
</evidence>
<dbReference type="Pfam" id="PF00112">
    <property type="entry name" value="Peptidase_C1"/>
    <property type="match status" value="1"/>
</dbReference>
<dbReference type="InterPro" id="IPR025660">
    <property type="entry name" value="Pept_his_AS"/>
</dbReference>
<evidence type="ECO:0000256" key="15">
    <source>
        <dbReference type="SAM" id="Phobius"/>
    </source>
</evidence>
<feature type="domain" description="Peptidase C1A papain C-terminal" evidence="16">
    <location>
        <begin position="162"/>
        <end position="374"/>
    </location>
</feature>
<comment type="subcellular location">
    <subcellularLocation>
        <location evidence="1">Lysosome</location>
    </subcellularLocation>
</comment>
<dbReference type="InterPro" id="IPR038765">
    <property type="entry name" value="Papain-like_cys_pep_sf"/>
</dbReference>
<comment type="catalytic activity">
    <reaction evidence="11">
        <text>The recombinant human enzyme hydrolyzes synthetic endopeptidase substrates including Z-Phe-Arg-NHMec and Z-Arg-Arg-NHMec.</text>
        <dbReference type="EC" id="3.4.22.42"/>
    </reaction>
</comment>
<keyword evidence="8" id="KW-1015">Disulfide bond</keyword>
<evidence type="ECO:0000259" key="16">
    <source>
        <dbReference type="SMART" id="SM00645"/>
    </source>
</evidence>
<feature type="transmembrane region" description="Helical" evidence="15">
    <location>
        <begin position="28"/>
        <end position="45"/>
    </location>
</feature>
<evidence type="ECO:0000256" key="3">
    <source>
        <dbReference type="ARBA" id="ARBA00022670"/>
    </source>
</evidence>
<protein>
    <recommendedName>
        <fullName evidence="14">Cathepsin O</fullName>
        <ecNumber evidence="13">3.4.22.42</ecNumber>
    </recommendedName>
</protein>
<dbReference type="PROSITE" id="PS00139">
    <property type="entry name" value="THIOL_PROTEASE_CYS"/>
    <property type="match status" value="1"/>
</dbReference>
<keyword evidence="4" id="KW-0732">Signal</keyword>
<evidence type="ECO:0000256" key="11">
    <source>
        <dbReference type="ARBA" id="ARBA00051025"/>
    </source>
</evidence>
<evidence type="ECO:0000256" key="2">
    <source>
        <dbReference type="ARBA" id="ARBA00008455"/>
    </source>
</evidence>
<dbReference type="FunFam" id="3.90.70.10:FF:000079">
    <property type="entry name" value="Cathepsin O"/>
    <property type="match status" value="1"/>
</dbReference>
<dbReference type="Proteomes" id="UP000261540">
    <property type="component" value="Unplaced"/>
</dbReference>
<dbReference type="PROSITE" id="PS00639">
    <property type="entry name" value="THIOL_PROTEASE_HIS"/>
    <property type="match status" value="1"/>
</dbReference>
<dbReference type="Ensembl" id="ENSPKIT00000017799.1">
    <property type="protein sequence ID" value="ENSPKIP00000036844.1"/>
    <property type="gene ID" value="ENSPKIG00000015268.1"/>
</dbReference>
<dbReference type="SMART" id="SM00645">
    <property type="entry name" value="Pept_C1"/>
    <property type="match status" value="1"/>
</dbReference>
<reference evidence="17" key="2">
    <citation type="submission" date="2025-09" db="UniProtKB">
        <authorList>
            <consortium name="Ensembl"/>
        </authorList>
    </citation>
    <scope>IDENTIFICATION</scope>
</reference>
<evidence type="ECO:0000256" key="7">
    <source>
        <dbReference type="ARBA" id="ARBA00023145"/>
    </source>
</evidence>
<dbReference type="STRING" id="1676925.ENSPKIP00000036844"/>
<dbReference type="GO" id="GO:0006508">
    <property type="term" value="P:proteolysis"/>
    <property type="evidence" value="ECO:0007669"/>
    <property type="project" value="UniProtKB-KW"/>
</dbReference>
<dbReference type="AlphaFoldDB" id="A0A3B3T1V2"/>
<dbReference type="PROSITE" id="PS00640">
    <property type="entry name" value="THIOL_PROTEASE_ASN"/>
    <property type="match status" value="1"/>
</dbReference>
<keyword evidence="3" id="KW-0645">Protease</keyword>
<keyword evidence="7" id="KW-0865">Zymogen</keyword>
<comment type="similarity">
    <text evidence="2">Belongs to the peptidase C1 family.</text>
</comment>
<keyword evidence="15" id="KW-0812">Transmembrane</keyword>
<evidence type="ECO:0000313" key="18">
    <source>
        <dbReference type="Proteomes" id="UP000261540"/>
    </source>
</evidence>
<reference evidence="17" key="1">
    <citation type="submission" date="2025-08" db="UniProtKB">
        <authorList>
            <consortium name="Ensembl"/>
        </authorList>
    </citation>
    <scope>IDENTIFICATION</scope>
</reference>
<evidence type="ECO:0000256" key="8">
    <source>
        <dbReference type="ARBA" id="ARBA00023157"/>
    </source>
</evidence>
<evidence type="ECO:0000256" key="5">
    <source>
        <dbReference type="ARBA" id="ARBA00022801"/>
    </source>
</evidence>